<organism evidence="2 3">
    <name type="scientific">Ditylenchus dipsaci</name>
    <dbReference type="NCBI Taxonomy" id="166011"/>
    <lineage>
        <taxon>Eukaryota</taxon>
        <taxon>Metazoa</taxon>
        <taxon>Ecdysozoa</taxon>
        <taxon>Nematoda</taxon>
        <taxon>Chromadorea</taxon>
        <taxon>Rhabditida</taxon>
        <taxon>Tylenchina</taxon>
        <taxon>Tylenchomorpha</taxon>
        <taxon>Sphaerularioidea</taxon>
        <taxon>Anguinidae</taxon>
        <taxon>Anguininae</taxon>
        <taxon>Ditylenchus</taxon>
    </lineage>
</organism>
<evidence type="ECO:0000313" key="2">
    <source>
        <dbReference type="Proteomes" id="UP000887574"/>
    </source>
</evidence>
<keyword evidence="2" id="KW-1185">Reference proteome</keyword>
<dbReference type="AlphaFoldDB" id="A0A915DAJ8"/>
<accession>A0A915DAJ8</accession>
<dbReference type="Proteomes" id="UP000887574">
    <property type="component" value="Unplaced"/>
</dbReference>
<evidence type="ECO:0000313" key="3">
    <source>
        <dbReference type="WBParaSite" id="jg17838"/>
    </source>
</evidence>
<dbReference type="WBParaSite" id="jg17838">
    <property type="protein sequence ID" value="jg17838"/>
    <property type="gene ID" value="jg17838"/>
</dbReference>
<evidence type="ECO:0000256" key="1">
    <source>
        <dbReference type="SAM" id="MobiDB-lite"/>
    </source>
</evidence>
<feature type="region of interest" description="Disordered" evidence="1">
    <location>
        <begin position="104"/>
        <end position="123"/>
    </location>
</feature>
<reference evidence="3" key="1">
    <citation type="submission" date="2022-11" db="UniProtKB">
        <authorList>
            <consortium name="WormBaseParasite"/>
        </authorList>
    </citation>
    <scope>IDENTIFICATION</scope>
</reference>
<proteinExistence type="predicted"/>
<sequence>MLPRSDVPFQVSNFTFPAIIPPVLSRAGSHRSLDSIQAIAIPVHFLVISRLKAQPSSSIMPTSGLSSNTIISTSPVSIRGTARTKSSSLGFTYVSTEPCSYQSRRYKSKEASTKPSSESHSSLASPIARLESIFVSSASDRIHSRVRVTNSIARPSPRVIFSSSCAKSSSLLVVDKCAPSTRRLVSHMVSSSASSHVYAPTPVKRDDEVKSSQLSSNLVCYEWTKYKYKKRSNGSFILMHAKSQKPASQGVTLGQRPTSSDACNTITQYLLHYIVGSEENLARKP</sequence>
<protein>
    <submittedName>
        <fullName evidence="3">Uncharacterized protein</fullName>
    </submittedName>
</protein>
<name>A0A915DAJ8_9BILA</name>